<dbReference type="EMBL" id="SRLC01000001">
    <property type="protein sequence ID" value="TGE24275.1"/>
    <property type="molecule type" value="Genomic_DNA"/>
</dbReference>
<proteinExistence type="predicted"/>
<evidence type="ECO:0000259" key="1">
    <source>
        <dbReference type="Pfam" id="PF06172"/>
    </source>
</evidence>
<sequence length="162" mass="17920">MSSAQAIIEKLHLLPHPEGGYYRETYRAATSLVMATGASRHVSTAIHYLLEGADKSHFHRIQSDELWFFHQGQALEVVLIQNGQLVTIVLGNDLAAGEAPQAVVPAHTWFGARLKNETGFALVSCTVAPGFDFRDFELAERAALVQEFPHLQAVIEQFTRHA</sequence>
<organism evidence="2 3">
    <name type="scientific">Hymenobacter aquaticus</name>
    <dbReference type="NCBI Taxonomy" id="1867101"/>
    <lineage>
        <taxon>Bacteria</taxon>
        <taxon>Pseudomonadati</taxon>
        <taxon>Bacteroidota</taxon>
        <taxon>Cytophagia</taxon>
        <taxon>Cytophagales</taxon>
        <taxon>Hymenobacteraceae</taxon>
        <taxon>Hymenobacter</taxon>
    </lineage>
</organism>
<dbReference type="InterPro" id="IPR009327">
    <property type="entry name" value="Cupin_DUF985"/>
</dbReference>
<reference evidence="2 3" key="1">
    <citation type="submission" date="2019-04" db="EMBL/GenBank/DDBJ databases">
        <authorList>
            <person name="Feng G."/>
            <person name="Zhang J."/>
            <person name="Zhu H."/>
        </authorList>
    </citation>
    <scope>NUCLEOTIDE SEQUENCE [LARGE SCALE GENOMIC DNA]</scope>
    <source>
        <strain evidence="2 3">JCM 31653</strain>
    </source>
</reference>
<name>A0A4Z0Q3I5_9BACT</name>
<dbReference type="InterPro" id="IPR011051">
    <property type="entry name" value="RmlC_Cupin_sf"/>
</dbReference>
<gene>
    <name evidence="2" type="ORF">E5K00_03410</name>
</gene>
<dbReference type="InterPro" id="IPR039935">
    <property type="entry name" value="YML079W-like"/>
</dbReference>
<dbReference type="InterPro" id="IPR014710">
    <property type="entry name" value="RmlC-like_jellyroll"/>
</dbReference>
<dbReference type="SUPFAM" id="SSF51182">
    <property type="entry name" value="RmlC-like cupins"/>
    <property type="match status" value="1"/>
</dbReference>
<dbReference type="Pfam" id="PF06172">
    <property type="entry name" value="Cupin_5"/>
    <property type="match status" value="1"/>
</dbReference>
<comment type="caution">
    <text evidence="2">The sequence shown here is derived from an EMBL/GenBank/DDBJ whole genome shotgun (WGS) entry which is preliminary data.</text>
</comment>
<dbReference type="RefSeq" id="WP_135461693.1">
    <property type="nucleotide sequence ID" value="NZ_SRLC01000001.1"/>
</dbReference>
<dbReference type="CDD" id="cd06121">
    <property type="entry name" value="cupin_YML079wp"/>
    <property type="match status" value="1"/>
</dbReference>
<evidence type="ECO:0000313" key="2">
    <source>
        <dbReference type="EMBL" id="TGE24275.1"/>
    </source>
</evidence>
<keyword evidence="3" id="KW-1185">Reference proteome</keyword>
<dbReference type="PANTHER" id="PTHR33387:SF3">
    <property type="entry name" value="DUF985 DOMAIN-CONTAINING PROTEIN"/>
    <property type="match status" value="1"/>
</dbReference>
<dbReference type="AlphaFoldDB" id="A0A4Z0Q3I5"/>
<evidence type="ECO:0000313" key="3">
    <source>
        <dbReference type="Proteomes" id="UP000297549"/>
    </source>
</evidence>
<protein>
    <submittedName>
        <fullName evidence="2">Cupin domain-containing protein</fullName>
    </submittedName>
</protein>
<dbReference type="Proteomes" id="UP000297549">
    <property type="component" value="Unassembled WGS sequence"/>
</dbReference>
<dbReference type="Gene3D" id="2.60.120.10">
    <property type="entry name" value="Jelly Rolls"/>
    <property type="match status" value="1"/>
</dbReference>
<feature type="domain" description="DUF985" evidence="1">
    <location>
        <begin position="5"/>
        <end position="139"/>
    </location>
</feature>
<accession>A0A4Z0Q3I5</accession>
<dbReference type="OrthoDB" id="9798288at2"/>
<dbReference type="PANTHER" id="PTHR33387">
    <property type="entry name" value="RMLC-LIKE JELLY ROLL FOLD PROTEIN"/>
    <property type="match status" value="1"/>
</dbReference>